<evidence type="ECO:0000256" key="2">
    <source>
        <dbReference type="SAM" id="SignalP"/>
    </source>
</evidence>
<name>A0A2G9ZCV1_9BACT</name>
<evidence type="ECO:0000256" key="1">
    <source>
        <dbReference type="SAM" id="Phobius"/>
    </source>
</evidence>
<accession>A0A2G9ZCV1</accession>
<keyword evidence="2" id="KW-0732">Signal</keyword>
<dbReference type="InterPro" id="IPR043993">
    <property type="entry name" value="T4SS_pilin"/>
</dbReference>
<keyword evidence="1" id="KW-0812">Transmembrane</keyword>
<organism evidence="3 4">
    <name type="scientific">Candidatus Jorgensenbacteria bacterium CG23_combo_of_CG06-09_8_20_14_all_54_14</name>
    <dbReference type="NCBI Taxonomy" id="1974595"/>
    <lineage>
        <taxon>Bacteria</taxon>
        <taxon>Candidatus Joergenseniibacteriota</taxon>
    </lineage>
</organism>
<sequence>MNIKEKNAVAVVLLTAPALALVATLAAPLAAAAADEYGREGVDTPEKVITIINKFGGWLYGALLALAVVFIIYAAFLFLTSGGDAEKVGKAKKQLIYAVVAVATAILATGVIKLVQILLA</sequence>
<comment type="caution">
    <text evidence="3">The sequence shown here is derived from an EMBL/GenBank/DDBJ whole genome shotgun (WGS) entry which is preliminary data.</text>
</comment>
<feature type="transmembrane region" description="Helical" evidence="1">
    <location>
        <begin position="95"/>
        <end position="119"/>
    </location>
</feature>
<feature type="chain" id="PRO_5013782500" evidence="2">
    <location>
        <begin position="34"/>
        <end position="120"/>
    </location>
</feature>
<protein>
    <submittedName>
        <fullName evidence="3">Uncharacterized protein</fullName>
    </submittedName>
</protein>
<dbReference type="AlphaFoldDB" id="A0A2G9ZCV1"/>
<gene>
    <name evidence="3" type="ORF">COX26_00075</name>
</gene>
<feature type="signal peptide" evidence="2">
    <location>
        <begin position="1"/>
        <end position="33"/>
    </location>
</feature>
<proteinExistence type="predicted"/>
<dbReference type="Proteomes" id="UP000228812">
    <property type="component" value="Unassembled WGS sequence"/>
</dbReference>
<dbReference type="Pfam" id="PF18895">
    <property type="entry name" value="T4SS_pilin"/>
    <property type="match status" value="1"/>
</dbReference>
<evidence type="ECO:0000313" key="3">
    <source>
        <dbReference type="EMBL" id="PIP30188.1"/>
    </source>
</evidence>
<evidence type="ECO:0000313" key="4">
    <source>
        <dbReference type="Proteomes" id="UP000228812"/>
    </source>
</evidence>
<reference evidence="3 4" key="1">
    <citation type="submission" date="2017-09" db="EMBL/GenBank/DDBJ databases">
        <title>Depth-based differentiation of microbial function through sediment-hosted aquifers and enrichment of novel symbionts in the deep terrestrial subsurface.</title>
        <authorList>
            <person name="Probst A.J."/>
            <person name="Ladd B."/>
            <person name="Jarett J.K."/>
            <person name="Geller-Mcgrath D.E."/>
            <person name="Sieber C.M."/>
            <person name="Emerson J.B."/>
            <person name="Anantharaman K."/>
            <person name="Thomas B.C."/>
            <person name="Malmstrom R."/>
            <person name="Stieglmeier M."/>
            <person name="Klingl A."/>
            <person name="Woyke T."/>
            <person name="Ryan C.M."/>
            <person name="Banfield J.F."/>
        </authorList>
    </citation>
    <scope>NUCLEOTIDE SEQUENCE [LARGE SCALE GENOMIC DNA]</scope>
    <source>
        <strain evidence="3">CG23_combo_of_CG06-09_8_20_14_all_54_14</strain>
    </source>
</reference>
<keyword evidence="1" id="KW-0472">Membrane</keyword>
<keyword evidence="1" id="KW-1133">Transmembrane helix</keyword>
<dbReference type="EMBL" id="PCRZ01000001">
    <property type="protein sequence ID" value="PIP30188.1"/>
    <property type="molecule type" value="Genomic_DNA"/>
</dbReference>
<feature type="transmembrane region" description="Helical" evidence="1">
    <location>
        <begin position="58"/>
        <end position="83"/>
    </location>
</feature>